<protein>
    <submittedName>
        <fullName evidence="1">Uncharacterized protein</fullName>
    </submittedName>
</protein>
<dbReference type="Proteomes" id="UP000485058">
    <property type="component" value="Unassembled WGS sequence"/>
</dbReference>
<evidence type="ECO:0000313" key="1">
    <source>
        <dbReference type="EMBL" id="GFH16655.1"/>
    </source>
</evidence>
<gene>
    <name evidence="1" type="ORF">HaLaN_13118</name>
</gene>
<accession>A0A699Z524</accession>
<feature type="non-terminal residue" evidence="1">
    <location>
        <position position="1"/>
    </location>
</feature>
<keyword evidence="2" id="KW-1185">Reference proteome</keyword>
<evidence type="ECO:0000313" key="2">
    <source>
        <dbReference type="Proteomes" id="UP000485058"/>
    </source>
</evidence>
<dbReference type="AlphaFoldDB" id="A0A699Z524"/>
<dbReference type="EMBL" id="BLLF01001030">
    <property type="protein sequence ID" value="GFH16655.1"/>
    <property type="molecule type" value="Genomic_DNA"/>
</dbReference>
<proteinExistence type="predicted"/>
<organism evidence="1 2">
    <name type="scientific">Haematococcus lacustris</name>
    <name type="common">Green alga</name>
    <name type="synonym">Haematococcus pluvialis</name>
    <dbReference type="NCBI Taxonomy" id="44745"/>
    <lineage>
        <taxon>Eukaryota</taxon>
        <taxon>Viridiplantae</taxon>
        <taxon>Chlorophyta</taxon>
        <taxon>core chlorophytes</taxon>
        <taxon>Chlorophyceae</taxon>
        <taxon>CS clade</taxon>
        <taxon>Chlamydomonadales</taxon>
        <taxon>Haematococcaceae</taxon>
        <taxon>Haematococcus</taxon>
    </lineage>
</organism>
<reference evidence="1 2" key="1">
    <citation type="submission" date="2020-02" db="EMBL/GenBank/DDBJ databases">
        <title>Draft genome sequence of Haematococcus lacustris strain NIES-144.</title>
        <authorList>
            <person name="Morimoto D."/>
            <person name="Nakagawa S."/>
            <person name="Yoshida T."/>
            <person name="Sawayama S."/>
        </authorList>
    </citation>
    <scope>NUCLEOTIDE SEQUENCE [LARGE SCALE GENOMIC DNA]</scope>
    <source>
        <strain evidence="1 2">NIES-144</strain>
    </source>
</reference>
<name>A0A699Z524_HAELA</name>
<sequence>LLDRLPEALVQASSSAPGIMSVSSYTKGSSTSLQMDEDASYPSIAAALVAPLDSPRPTSPSLLNAAMYNSNGGRPHMAMQRPTPTQLLEVGDADEQKPSSSKYGKLFAKMWGHGGSGKAGASSADIEAFRVQGSPGSSSGKHSAVGVLRAQPGHRNLKEELLADREQSIVVLDRNGSVIGAPTMTFKQPSAAALQALRANLASGAAALPTAADNRANLLTAKFHNDLNPVGRMTSEAVLLRHGIDRGVGRSFTGANSPTMKKMANAPLVSKIHDFVQNK</sequence>
<comment type="caution">
    <text evidence="1">The sequence shown here is derived from an EMBL/GenBank/DDBJ whole genome shotgun (WGS) entry which is preliminary data.</text>
</comment>